<name>A0A7J6VR53_THATH</name>
<feature type="compositionally biased region" description="Polar residues" evidence="1">
    <location>
        <begin position="21"/>
        <end position="32"/>
    </location>
</feature>
<evidence type="ECO:0000256" key="1">
    <source>
        <dbReference type="SAM" id="MobiDB-lite"/>
    </source>
</evidence>
<accession>A0A7J6VR53</accession>
<dbReference type="AlphaFoldDB" id="A0A7J6VR53"/>
<reference evidence="2 3" key="1">
    <citation type="submission" date="2020-06" db="EMBL/GenBank/DDBJ databases">
        <title>Transcriptomic and genomic resources for Thalictrum thalictroides and T. hernandezii: Facilitating candidate gene discovery in an emerging model plant lineage.</title>
        <authorList>
            <person name="Arias T."/>
            <person name="Riano-Pachon D.M."/>
            <person name="Di Stilio V.S."/>
        </authorList>
    </citation>
    <scope>NUCLEOTIDE SEQUENCE [LARGE SCALE GENOMIC DNA]</scope>
    <source>
        <strain evidence="3">cv. WT478/WT964</strain>
        <tissue evidence="2">Leaves</tissue>
    </source>
</reference>
<proteinExistence type="predicted"/>
<protein>
    <submittedName>
        <fullName evidence="2">Uncharacterized protein</fullName>
    </submittedName>
</protein>
<gene>
    <name evidence="2" type="ORF">FRX31_022858</name>
</gene>
<dbReference type="Proteomes" id="UP000554482">
    <property type="component" value="Unassembled WGS sequence"/>
</dbReference>
<dbReference type="EMBL" id="JABWDY010027852">
    <property type="protein sequence ID" value="KAF5187554.1"/>
    <property type="molecule type" value="Genomic_DNA"/>
</dbReference>
<organism evidence="2 3">
    <name type="scientific">Thalictrum thalictroides</name>
    <name type="common">Rue-anemone</name>
    <name type="synonym">Anemone thalictroides</name>
    <dbReference type="NCBI Taxonomy" id="46969"/>
    <lineage>
        <taxon>Eukaryota</taxon>
        <taxon>Viridiplantae</taxon>
        <taxon>Streptophyta</taxon>
        <taxon>Embryophyta</taxon>
        <taxon>Tracheophyta</taxon>
        <taxon>Spermatophyta</taxon>
        <taxon>Magnoliopsida</taxon>
        <taxon>Ranunculales</taxon>
        <taxon>Ranunculaceae</taxon>
        <taxon>Thalictroideae</taxon>
        <taxon>Thalictrum</taxon>
    </lineage>
</organism>
<comment type="caution">
    <text evidence="2">The sequence shown here is derived from an EMBL/GenBank/DDBJ whole genome shotgun (WGS) entry which is preliminary data.</text>
</comment>
<sequence>MARETETNGKGNSNSGRSGNPTRVSSCSQPDSQEVVGKKSWDERVDIEEEREVVGSTNNKDDAAKGKQIPVGLNGVDRPTMGESIDGACNGGGVMGSYGIHSPKGLNDSNGTLMAMIQSTQIQFGSIGQQGKSTWVEEAKVLMRSSSETARDELFDGLFDDFCYDKDDLIREYEEDMAAH</sequence>
<keyword evidence="3" id="KW-1185">Reference proteome</keyword>
<evidence type="ECO:0000313" key="2">
    <source>
        <dbReference type="EMBL" id="KAF5187554.1"/>
    </source>
</evidence>
<evidence type="ECO:0000313" key="3">
    <source>
        <dbReference type="Proteomes" id="UP000554482"/>
    </source>
</evidence>
<feature type="non-terminal residue" evidence="2">
    <location>
        <position position="1"/>
    </location>
</feature>
<feature type="compositionally biased region" description="Low complexity" evidence="1">
    <location>
        <begin position="8"/>
        <end position="20"/>
    </location>
</feature>
<feature type="region of interest" description="Disordered" evidence="1">
    <location>
        <begin position="1"/>
        <end position="79"/>
    </location>
</feature>